<reference evidence="12" key="2">
    <citation type="submission" date="2021-11" db="EMBL/GenBank/DDBJ databases">
        <title>Genome sequence of Xylella taiwanensis PLS432.</title>
        <authorList>
            <person name="Weng L.-W."/>
            <person name="Su C.-C."/>
            <person name="Tsai C.-W."/>
            <person name="Kuo C.-H."/>
        </authorList>
    </citation>
    <scope>NUCLEOTIDE SEQUENCE</scope>
    <source>
        <strain evidence="12">PLS432</strain>
    </source>
</reference>
<evidence type="ECO:0000259" key="10">
    <source>
        <dbReference type="Pfam" id="PF04324"/>
    </source>
</evidence>
<evidence type="ECO:0000313" key="12">
    <source>
        <dbReference type="EMBL" id="MCD8472510.1"/>
    </source>
</evidence>
<dbReference type="GO" id="GO:0046872">
    <property type="term" value="F:metal ion binding"/>
    <property type="evidence" value="ECO:0007669"/>
    <property type="project" value="UniProtKB-KW"/>
</dbReference>
<dbReference type="PANTHER" id="PTHR37424:SF1">
    <property type="entry name" value="BACTERIOFERRITIN-ASSOCIATED FERREDOXIN"/>
    <property type="match status" value="1"/>
</dbReference>
<evidence type="ECO:0000313" key="13">
    <source>
        <dbReference type="Proteomes" id="UP000020406"/>
    </source>
</evidence>
<dbReference type="InterPro" id="IPR052371">
    <property type="entry name" value="BFD-associated_ferredoxin"/>
</dbReference>
<dbReference type="Pfam" id="PF04324">
    <property type="entry name" value="Fer2_BFD"/>
    <property type="match status" value="1"/>
</dbReference>
<evidence type="ECO:0000313" key="14">
    <source>
        <dbReference type="Proteomes" id="UP001430701"/>
    </source>
</evidence>
<keyword evidence="3" id="KW-0479">Metal-binding</keyword>
<dbReference type="EMBL" id="JAJPPU010000001">
    <property type="protein sequence ID" value="MCD8472510.1"/>
    <property type="molecule type" value="Genomic_DNA"/>
</dbReference>
<comment type="similarity">
    <text evidence="9">Belongs to the Bfd family.</text>
</comment>
<feature type="domain" description="BFD-like [2Fe-2S]-binding" evidence="10">
    <location>
        <begin position="2"/>
        <end position="48"/>
    </location>
</feature>
<dbReference type="STRING" id="1444770.AF72_03385"/>
<gene>
    <name evidence="11" type="ORF">AF72_03385</name>
    <name evidence="12" type="ORF">LPH55_03225</name>
</gene>
<keyword evidence="2" id="KW-0001">2Fe-2S</keyword>
<evidence type="ECO:0000256" key="6">
    <source>
        <dbReference type="ARBA" id="ARBA00023014"/>
    </source>
</evidence>
<evidence type="ECO:0000256" key="1">
    <source>
        <dbReference type="ARBA" id="ARBA00022448"/>
    </source>
</evidence>
<dbReference type="Gene3D" id="1.10.10.1100">
    <property type="entry name" value="BFD-like [2Fe-2S]-binding domain"/>
    <property type="match status" value="1"/>
</dbReference>
<evidence type="ECO:0000256" key="3">
    <source>
        <dbReference type="ARBA" id="ARBA00022723"/>
    </source>
</evidence>
<keyword evidence="1" id="KW-0813">Transport</keyword>
<comment type="cofactor">
    <cofactor evidence="7">
        <name>[2Fe-2S] cluster</name>
        <dbReference type="ChEBI" id="CHEBI:190135"/>
    </cofactor>
</comment>
<sequence length="75" mass="7887">MYICICNAVTDDHIYEVAASCANLTELTMRTACGSSCGSCLNAAAELLGKARAECVMPTVNRPALLDVGTMCPTR</sequence>
<name>Z9JL15_9GAMM</name>
<evidence type="ECO:0000256" key="5">
    <source>
        <dbReference type="ARBA" id="ARBA00023004"/>
    </source>
</evidence>
<dbReference type="AlphaFoldDB" id="Z9JL15"/>
<dbReference type="Proteomes" id="UP000020406">
    <property type="component" value="Unassembled WGS sequence"/>
</dbReference>
<keyword evidence="4" id="KW-0249">Electron transport</keyword>
<proteinExistence type="inferred from homology"/>
<comment type="caution">
    <text evidence="11">The sequence shown here is derived from an EMBL/GenBank/DDBJ whole genome shotgun (WGS) entry which is preliminary data.</text>
</comment>
<dbReference type="Proteomes" id="UP001430701">
    <property type="component" value="Unassembled WGS sequence"/>
</dbReference>
<dbReference type="eggNOG" id="COG2906">
    <property type="taxonomic scope" value="Bacteria"/>
</dbReference>
<dbReference type="PANTHER" id="PTHR37424">
    <property type="entry name" value="BACTERIOFERRITIN-ASSOCIATED FERREDOXIN"/>
    <property type="match status" value="1"/>
</dbReference>
<evidence type="ECO:0000256" key="7">
    <source>
        <dbReference type="ARBA" id="ARBA00034078"/>
    </source>
</evidence>
<dbReference type="GO" id="GO:0051537">
    <property type="term" value="F:2 iron, 2 sulfur cluster binding"/>
    <property type="evidence" value="ECO:0007669"/>
    <property type="project" value="UniProtKB-KW"/>
</dbReference>
<keyword evidence="5" id="KW-0408">Iron</keyword>
<protein>
    <recommendedName>
        <fullName evidence="8">Bacterioferritin-associated ferredoxin</fullName>
    </recommendedName>
</protein>
<evidence type="ECO:0000256" key="4">
    <source>
        <dbReference type="ARBA" id="ARBA00022982"/>
    </source>
</evidence>
<dbReference type="InterPro" id="IPR041854">
    <property type="entry name" value="BFD-like_2Fe2S-bd_dom_sf"/>
</dbReference>
<reference evidence="11 13" key="1">
    <citation type="journal article" date="2014" name="Genome Announc.">
        <title>Draft Genome Sequence of Xylella fastidiosa Pear Leaf Scorch Strain in Taiwan.</title>
        <authorList>
            <person name="Su C.C."/>
            <person name="Deng W.L."/>
            <person name="Jan F.J."/>
            <person name="Chang C.J."/>
            <person name="Huang H."/>
            <person name="Chen J."/>
        </authorList>
    </citation>
    <scope>NUCLEOTIDE SEQUENCE [LARGE SCALE GENOMIC DNA]</scope>
    <source>
        <strain evidence="11 13">PLS229</strain>
    </source>
</reference>
<evidence type="ECO:0000256" key="2">
    <source>
        <dbReference type="ARBA" id="ARBA00022714"/>
    </source>
</evidence>
<evidence type="ECO:0000256" key="8">
    <source>
        <dbReference type="ARBA" id="ARBA00039386"/>
    </source>
</evidence>
<dbReference type="EMBL" id="JDSQ01000004">
    <property type="protein sequence ID" value="EWS78889.1"/>
    <property type="molecule type" value="Genomic_DNA"/>
</dbReference>
<organism evidence="11 13">
    <name type="scientific">Xylella taiwanensis</name>
    <dbReference type="NCBI Taxonomy" id="1444770"/>
    <lineage>
        <taxon>Bacteria</taxon>
        <taxon>Pseudomonadati</taxon>
        <taxon>Pseudomonadota</taxon>
        <taxon>Gammaproteobacteria</taxon>
        <taxon>Lysobacterales</taxon>
        <taxon>Lysobacteraceae</taxon>
        <taxon>Xylella</taxon>
    </lineage>
</organism>
<evidence type="ECO:0000256" key="9">
    <source>
        <dbReference type="ARBA" id="ARBA00046332"/>
    </source>
</evidence>
<keyword evidence="14" id="KW-1185">Reference proteome</keyword>
<accession>Z9JL15</accession>
<dbReference type="InterPro" id="IPR007419">
    <property type="entry name" value="BFD-like_2Fe2S-bd_dom"/>
</dbReference>
<keyword evidence="6" id="KW-0411">Iron-sulfur</keyword>
<evidence type="ECO:0000313" key="11">
    <source>
        <dbReference type="EMBL" id="EWS78889.1"/>
    </source>
</evidence>